<evidence type="ECO:0000256" key="1">
    <source>
        <dbReference type="SAM" id="SignalP"/>
    </source>
</evidence>
<keyword evidence="3" id="KW-1185">Reference proteome</keyword>
<evidence type="ECO:0000313" key="3">
    <source>
        <dbReference type="Proteomes" id="UP001196413"/>
    </source>
</evidence>
<keyword evidence="1" id="KW-0732">Signal</keyword>
<evidence type="ECO:0000313" key="2">
    <source>
        <dbReference type="EMBL" id="KAJ1353763.1"/>
    </source>
</evidence>
<gene>
    <name evidence="2" type="ORF">KIN20_010483</name>
</gene>
<protein>
    <submittedName>
        <fullName evidence="2">Uncharacterized protein</fullName>
    </submittedName>
</protein>
<proteinExistence type="predicted"/>
<feature type="signal peptide" evidence="1">
    <location>
        <begin position="1"/>
        <end position="18"/>
    </location>
</feature>
<comment type="caution">
    <text evidence="2">The sequence shown here is derived from an EMBL/GenBank/DDBJ whole genome shotgun (WGS) entry which is preliminary data.</text>
</comment>
<reference evidence="2" key="1">
    <citation type="submission" date="2021-06" db="EMBL/GenBank/DDBJ databases">
        <title>Parelaphostrongylus tenuis whole genome reference sequence.</title>
        <authorList>
            <person name="Garwood T.J."/>
            <person name="Larsen P.A."/>
            <person name="Fountain-Jones N.M."/>
            <person name="Garbe J.R."/>
            <person name="Macchietto M.G."/>
            <person name="Kania S.A."/>
            <person name="Gerhold R.W."/>
            <person name="Richards J.E."/>
            <person name="Wolf T.M."/>
        </authorList>
    </citation>
    <scope>NUCLEOTIDE SEQUENCE</scope>
    <source>
        <strain evidence="2">MNPRO001-30</strain>
        <tissue evidence="2">Meninges</tissue>
    </source>
</reference>
<organism evidence="2 3">
    <name type="scientific">Parelaphostrongylus tenuis</name>
    <name type="common">Meningeal worm</name>
    <dbReference type="NCBI Taxonomy" id="148309"/>
    <lineage>
        <taxon>Eukaryota</taxon>
        <taxon>Metazoa</taxon>
        <taxon>Ecdysozoa</taxon>
        <taxon>Nematoda</taxon>
        <taxon>Chromadorea</taxon>
        <taxon>Rhabditida</taxon>
        <taxon>Rhabditina</taxon>
        <taxon>Rhabditomorpha</taxon>
        <taxon>Strongyloidea</taxon>
        <taxon>Metastrongylidae</taxon>
        <taxon>Parelaphostrongylus</taxon>
    </lineage>
</organism>
<name>A0AAD5MCL6_PARTN</name>
<dbReference type="Proteomes" id="UP001196413">
    <property type="component" value="Unassembled WGS sequence"/>
</dbReference>
<dbReference type="AlphaFoldDB" id="A0AAD5MCL6"/>
<sequence>MIRPLMFSYLIIVPIVSSILPSYRNNQLMSLLGSTSTAADAYPEWVLQATRAVKKYDRNCFFSPVQCMLGFTQGQEHPIVYTANGNRRLYYRK</sequence>
<accession>A0AAD5MCL6</accession>
<dbReference type="EMBL" id="JAHQIW010001835">
    <property type="protein sequence ID" value="KAJ1353763.1"/>
    <property type="molecule type" value="Genomic_DNA"/>
</dbReference>
<feature type="chain" id="PRO_5042284206" evidence="1">
    <location>
        <begin position="19"/>
        <end position="93"/>
    </location>
</feature>